<name>A0ABP3UEJ1_9FLAO</name>
<evidence type="ECO:0000313" key="1">
    <source>
        <dbReference type="EMBL" id="GAA0731889.1"/>
    </source>
</evidence>
<dbReference type="Proteomes" id="UP001501758">
    <property type="component" value="Unassembled WGS sequence"/>
</dbReference>
<comment type="caution">
    <text evidence="1">The sequence shown here is derived from an EMBL/GenBank/DDBJ whole genome shotgun (WGS) entry which is preliminary data.</text>
</comment>
<reference evidence="2" key="1">
    <citation type="journal article" date="2019" name="Int. J. Syst. Evol. Microbiol.">
        <title>The Global Catalogue of Microorganisms (GCM) 10K type strain sequencing project: providing services to taxonomists for standard genome sequencing and annotation.</title>
        <authorList>
            <consortium name="The Broad Institute Genomics Platform"/>
            <consortium name="The Broad Institute Genome Sequencing Center for Infectious Disease"/>
            <person name="Wu L."/>
            <person name="Ma J."/>
        </authorList>
    </citation>
    <scope>NUCLEOTIDE SEQUENCE [LARGE SCALE GENOMIC DNA]</scope>
    <source>
        <strain evidence="2">JCM 15974</strain>
    </source>
</reference>
<evidence type="ECO:0000313" key="2">
    <source>
        <dbReference type="Proteomes" id="UP001501758"/>
    </source>
</evidence>
<organism evidence="1 2">
    <name type="scientific">Aquimarina litoralis</name>
    <dbReference type="NCBI Taxonomy" id="584605"/>
    <lineage>
        <taxon>Bacteria</taxon>
        <taxon>Pseudomonadati</taxon>
        <taxon>Bacteroidota</taxon>
        <taxon>Flavobacteriia</taxon>
        <taxon>Flavobacteriales</taxon>
        <taxon>Flavobacteriaceae</taxon>
        <taxon>Aquimarina</taxon>
    </lineage>
</organism>
<sequence>MNPIASKNLFLYSSRKLSNVVIAYGMQAKNRFQMRNRKKIESNFETLINNKLRLKITAILYPFMNGNCFCKYFMLERFLEMDY</sequence>
<dbReference type="EMBL" id="BAAAGE010000006">
    <property type="protein sequence ID" value="GAA0731889.1"/>
    <property type="molecule type" value="Genomic_DNA"/>
</dbReference>
<accession>A0ABP3UEJ1</accession>
<proteinExistence type="predicted"/>
<gene>
    <name evidence="1" type="ORF">GCM10009430_44530</name>
</gene>
<keyword evidence="2" id="KW-1185">Reference proteome</keyword>
<protein>
    <submittedName>
        <fullName evidence="1">Uncharacterized protein</fullName>
    </submittedName>
</protein>